<evidence type="ECO:0000313" key="2">
    <source>
        <dbReference type="EMBL" id="KAF2239627.1"/>
    </source>
</evidence>
<feature type="compositionally biased region" description="Basic and acidic residues" evidence="1">
    <location>
        <begin position="421"/>
        <end position="430"/>
    </location>
</feature>
<feature type="compositionally biased region" description="Polar residues" evidence="1">
    <location>
        <begin position="352"/>
        <end position="365"/>
    </location>
</feature>
<dbReference type="Proteomes" id="UP000800092">
    <property type="component" value="Unassembled WGS sequence"/>
</dbReference>
<organism evidence="2 3">
    <name type="scientific">Viridothelium virens</name>
    <name type="common">Speckled blister lichen</name>
    <name type="synonym">Trypethelium virens</name>
    <dbReference type="NCBI Taxonomy" id="1048519"/>
    <lineage>
        <taxon>Eukaryota</taxon>
        <taxon>Fungi</taxon>
        <taxon>Dikarya</taxon>
        <taxon>Ascomycota</taxon>
        <taxon>Pezizomycotina</taxon>
        <taxon>Dothideomycetes</taxon>
        <taxon>Dothideomycetes incertae sedis</taxon>
        <taxon>Trypetheliales</taxon>
        <taxon>Trypetheliaceae</taxon>
        <taxon>Viridothelium</taxon>
    </lineage>
</organism>
<sequence>MALAKLLERVPDLPSAVERDKQARIDNIMMQAKYFEGDSRVSRSVKAGSADELQLPSLTPSSRRKSSKGVRSTDSPEIEGKVLPSDMLFEMEEEIMLPEASANDRSDRKGKAPLNENHQISTPLLKPHQDLWYDSKGKLLSSSQDIASSSLSPSVSPNLQKTLPASVSSSTSKAQGVPWGASPLPSSKLDLKEIMDQASTSRISNISLGLSFQSKQQPQDKAAAQPGTRVSQKDRKKMRQTHQSPELPTASPDPLPSEAKRSAPWQIATRGPKIALKDVIGEEAEVSPSRPGPPPAQRNPSAPQLTMRQTVANPAMTANSRKSSNDQLTHPQTPQQRSVSSPQAPEKLMSKSPATPQNSKTPPSRTVSTPASVPASSSPSAPPPSIRSITHLQNPLSAGARAAEPSLGLSMAEIVLQQQAEKDTIREASTAKRSLQEIQQEQEFQEWWDKESRKVQGIVDDEDEEGGGHEDSTRRGRGRGKGGRGRGGRGGGTGRKGESSKADGKERAQGSEAGASRESDKRQRSRRGRSAGKRVASEEQR</sequence>
<reference evidence="2" key="1">
    <citation type="journal article" date="2020" name="Stud. Mycol.">
        <title>101 Dothideomycetes genomes: a test case for predicting lifestyles and emergence of pathogens.</title>
        <authorList>
            <person name="Haridas S."/>
            <person name="Albert R."/>
            <person name="Binder M."/>
            <person name="Bloem J."/>
            <person name="Labutti K."/>
            <person name="Salamov A."/>
            <person name="Andreopoulos B."/>
            <person name="Baker S."/>
            <person name="Barry K."/>
            <person name="Bills G."/>
            <person name="Bluhm B."/>
            <person name="Cannon C."/>
            <person name="Castanera R."/>
            <person name="Culley D."/>
            <person name="Daum C."/>
            <person name="Ezra D."/>
            <person name="Gonzalez J."/>
            <person name="Henrissat B."/>
            <person name="Kuo A."/>
            <person name="Liang C."/>
            <person name="Lipzen A."/>
            <person name="Lutzoni F."/>
            <person name="Magnuson J."/>
            <person name="Mondo S."/>
            <person name="Nolan M."/>
            <person name="Ohm R."/>
            <person name="Pangilinan J."/>
            <person name="Park H.-J."/>
            <person name="Ramirez L."/>
            <person name="Alfaro M."/>
            <person name="Sun H."/>
            <person name="Tritt A."/>
            <person name="Yoshinaga Y."/>
            <person name="Zwiers L.-H."/>
            <person name="Turgeon B."/>
            <person name="Goodwin S."/>
            <person name="Spatafora J."/>
            <person name="Crous P."/>
            <person name="Grigoriev I."/>
        </authorList>
    </citation>
    <scope>NUCLEOTIDE SEQUENCE</scope>
    <source>
        <strain evidence="2">Tuck. ex Michener</strain>
    </source>
</reference>
<keyword evidence="3" id="KW-1185">Reference proteome</keyword>
<feature type="compositionally biased region" description="Polar residues" evidence="1">
    <location>
        <begin position="298"/>
        <end position="343"/>
    </location>
</feature>
<feature type="compositionally biased region" description="Low complexity" evidence="1">
    <location>
        <begin position="366"/>
        <end position="379"/>
    </location>
</feature>
<feature type="compositionally biased region" description="Low complexity" evidence="1">
    <location>
        <begin position="213"/>
        <end position="226"/>
    </location>
</feature>
<feature type="compositionally biased region" description="Basic residues" evidence="1">
    <location>
        <begin position="523"/>
        <end position="532"/>
    </location>
</feature>
<dbReference type="EMBL" id="ML991772">
    <property type="protein sequence ID" value="KAF2239627.1"/>
    <property type="molecule type" value="Genomic_DNA"/>
</dbReference>
<name>A0A6A6HNL8_VIRVR</name>
<feature type="region of interest" description="Disordered" evidence="1">
    <location>
        <begin position="421"/>
        <end position="541"/>
    </location>
</feature>
<evidence type="ECO:0000313" key="3">
    <source>
        <dbReference type="Proteomes" id="UP000800092"/>
    </source>
</evidence>
<dbReference type="AlphaFoldDB" id="A0A6A6HNL8"/>
<gene>
    <name evidence="2" type="ORF">EV356DRAFT_105809</name>
</gene>
<feature type="compositionally biased region" description="Basic and acidic residues" evidence="1">
    <location>
        <begin position="495"/>
        <end position="522"/>
    </location>
</feature>
<feature type="compositionally biased region" description="Polar residues" evidence="1">
    <location>
        <begin position="158"/>
        <end position="174"/>
    </location>
</feature>
<feature type="compositionally biased region" description="Polar residues" evidence="1">
    <location>
        <begin position="387"/>
        <end position="396"/>
    </location>
</feature>
<evidence type="ECO:0000256" key="1">
    <source>
        <dbReference type="SAM" id="MobiDB-lite"/>
    </source>
</evidence>
<accession>A0A6A6HNL8</accession>
<feature type="compositionally biased region" description="Low complexity" evidence="1">
    <location>
        <begin position="143"/>
        <end position="157"/>
    </location>
</feature>
<protein>
    <submittedName>
        <fullName evidence="2">Uncharacterized protein</fullName>
    </submittedName>
</protein>
<feature type="region of interest" description="Disordered" evidence="1">
    <location>
        <begin position="209"/>
        <end position="403"/>
    </location>
</feature>
<dbReference type="OrthoDB" id="5428468at2759"/>
<feature type="region of interest" description="Disordered" evidence="1">
    <location>
        <begin position="37"/>
        <end position="125"/>
    </location>
</feature>
<proteinExistence type="predicted"/>
<feature type="region of interest" description="Disordered" evidence="1">
    <location>
        <begin position="143"/>
        <end position="187"/>
    </location>
</feature>
<feature type="compositionally biased region" description="Basic residues" evidence="1">
    <location>
        <begin position="475"/>
        <end position="487"/>
    </location>
</feature>